<dbReference type="SMART" id="SM00346">
    <property type="entry name" value="HTH_ICLR"/>
    <property type="match status" value="1"/>
</dbReference>
<evidence type="ECO:0000259" key="5">
    <source>
        <dbReference type="PROSITE" id="PS51077"/>
    </source>
</evidence>
<dbReference type="Proteomes" id="UP000044098">
    <property type="component" value="Unassembled WGS sequence"/>
</dbReference>
<dbReference type="Gene3D" id="1.10.10.10">
    <property type="entry name" value="Winged helix-like DNA-binding domain superfamily/Winged helix DNA-binding domain"/>
    <property type="match status" value="1"/>
</dbReference>
<dbReference type="PROSITE" id="PS51078">
    <property type="entry name" value="ICLR_ED"/>
    <property type="match status" value="1"/>
</dbReference>
<feature type="domain" description="IclR-ED" evidence="6">
    <location>
        <begin position="90"/>
        <end position="275"/>
    </location>
</feature>
<dbReference type="AlphaFoldDB" id="A0AAD2KK83"/>
<keyword evidence="1" id="KW-0805">Transcription regulation</keyword>
<feature type="region of interest" description="Disordered" evidence="4">
    <location>
        <begin position="1"/>
        <end position="24"/>
    </location>
</feature>
<dbReference type="GO" id="GO:0045892">
    <property type="term" value="P:negative regulation of DNA-templated transcription"/>
    <property type="evidence" value="ECO:0007669"/>
    <property type="project" value="TreeGrafter"/>
</dbReference>
<dbReference type="InterPro" id="IPR036388">
    <property type="entry name" value="WH-like_DNA-bd_sf"/>
</dbReference>
<dbReference type="SUPFAM" id="SSF55781">
    <property type="entry name" value="GAF domain-like"/>
    <property type="match status" value="1"/>
</dbReference>
<evidence type="ECO:0000313" key="8">
    <source>
        <dbReference type="Proteomes" id="UP000044098"/>
    </source>
</evidence>
<evidence type="ECO:0000313" key="7">
    <source>
        <dbReference type="EMBL" id="CUJ12435.1"/>
    </source>
</evidence>
<keyword evidence="3" id="KW-0804">Transcription</keyword>
<reference evidence="7 8" key="1">
    <citation type="submission" date="2015-09" db="EMBL/GenBank/DDBJ databases">
        <authorList>
            <consortium name="Pathogen Informatics"/>
        </authorList>
    </citation>
    <scope>NUCLEOTIDE SEQUENCE [LARGE SCALE GENOMIC DNA]</scope>
    <source>
        <strain evidence="7 8">2789STDY5608625</strain>
    </source>
</reference>
<dbReference type="Pfam" id="PF09339">
    <property type="entry name" value="HTH_IclR"/>
    <property type="match status" value="1"/>
</dbReference>
<dbReference type="GO" id="GO:0003677">
    <property type="term" value="F:DNA binding"/>
    <property type="evidence" value="ECO:0007669"/>
    <property type="project" value="UniProtKB-KW"/>
</dbReference>
<protein>
    <submittedName>
        <fullName evidence="7">Transcriptional regulator kdgR</fullName>
    </submittedName>
</protein>
<gene>
    <name evidence="7" type="primary">kdgR_10</name>
    <name evidence="7" type="ORF">ERS370000_02802</name>
</gene>
<evidence type="ECO:0000256" key="4">
    <source>
        <dbReference type="SAM" id="MobiDB-lite"/>
    </source>
</evidence>
<evidence type="ECO:0000256" key="2">
    <source>
        <dbReference type="ARBA" id="ARBA00023125"/>
    </source>
</evidence>
<organism evidence="7 8">
    <name type="scientific">Achromobacter aegrifaciens</name>
    <dbReference type="NCBI Taxonomy" id="1287736"/>
    <lineage>
        <taxon>Bacteria</taxon>
        <taxon>Pseudomonadati</taxon>
        <taxon>Pseudomonadota</taxon>
        <taxon>Betaproteobacteria</taxon>
        <taxon>Burkholderiales</taxon>
        <taxon>Alcaligenaceae</taxon>
        <taxon>Achromobacter</taxon>
    </lineage>
</organism>
<dbReference type="InterPro" id="IPR005471">
    <property type="entry name" value="Tscrpt_reg_IclR_N"/>
</dbReference>
<dbReference type="Pfam" id="PF01614">
    <property type="entry name" value="IclR_C"/>
    <property type="match status" value="1"/>
</dbReference>
<dbReference type="InterPro" id="IPR029016">
    <property type="entry name" value="GAF-like_dom_sf"/>
</dbReference>
<evidence type="ECO:0000259" key="6">
    <source>
        <dbReference type="PROSITE" id="PS51078"/>
    </source>
</evidence>
<dbReference type="InterPro" id="IPR014757">
    <property type="entry name" value="Tscrpt_reg_IclR_C"/>
</dbReference>
<dbReference type="InterPro" id="IPR036390">
    <property type="entry name" value="WH_DNA-bd_sf"/>
</dbReference>
<dbReference type="SUPFAM" id="SSF46785">
    <property type="entry name" value="Winged helix' DNA-binding domain"/>
    <property type="match status" value="1"/>
</dbReference>
<dbReference type="InterPro" id="IPR050707">
    <property type="entry name" value="HTH_MetabolicPath_Reg"/>
</dbReference>
<dbReference type="EMBL" id="CYTK01000004">
    <property type="protein sequence ID" value="CUJ12435.1"/>
    <property type="molecule type" value="Genomic_DNA"/>
</dbReference>
<accession>A0AAD2KK83</accession>
<dbReference type="Gene3D" id="3.30.450.40">
    <property type="match status" value="1"/>
</dbReference>
<comment type="caution">
    <text evidence="7">The sequence shown here is derived from an EMBL/GenBank/DDBJ whole genome shotgun (WGS) entry which is preliminary data.</text>
</comment>
<keyword evidence="2" id="KW-0238">DNA-binding</keyword>
<dbReference type="PANTHER" id="PTHR30136:SF8">
    <property type="entry name" value="TRANSCRIPTIONAL REGULATORY PROTEIN"/>
    <property type="match status" value="1"/>
</dbReference>
<dbReference type="PROSITE" id="PS51077">
    <property type="entry name" value="HTH_ICLR"/>
    <property type="match status" value="1"/>
</dbReference>
<dbReference type="GO" id="GO:0003700">
    <property type="term" value="F:DNA-binding transcription factor activity"/>
    <property type="evidence" value="ECO:0007669"/>
    <property type="project" value="TreeGrafter"/>
</dbReference>
<evidence type="ECO:0000256" key="1">
    <source>
        <dbReference type="ARBA" id="ARBA00023015"/>
    </source>
</evidence>
<dbReference type="PANTHER" id="PTHR30136">
    <property type="entry name" value="HELIX-TURN-HELIX TRANSCRIPTIONAL REGULATOR, ICLR FAMILY"/>
    <property type="match status" value="1"/>
</dbReference>
<evidence type="ECO:0000256" key="3">
    <source>
        <dbReference type="ARBA" id="ARBA00023163"/>
    </source>
</evidence>
<feature type="domain" description="HTH iclR-type" evidence="5">
    <location>
        <begin position="27"/>
        <end position="89"/>
    </location>
</feature>
<sequence>MTQTPAPSSVPAQTTDAPRPRERRQRVQAAETGMAVLKGLGRLGGRASLTLLAAQVDESPAKVHRYLVSLMEEGLVAQDAATQQYYLGLEAMLLGLAALRQADPIRLAEPSLVRLREGLEVTCFIAVMGNKGPTIVRFEEPGLPVTVNVRMGSVLSMLWSATGRVFLALQDDARVRALAEAELARAPADMRALLDAADPIGRLRRQVLAEGCATVRDTNLKGISAVSAPLLDHNGRPCAALTALGATGGFDASADGPIAQAVRREAEAASVLLGYQAPGSGAV</sequence>
<name>A0AAD2KK83_ACHAE</name>
<dbReference type="RefSeq" id="WP_054454209.1">
    <property type="nucleotide sequence ID" value="NZ_CYTK01000004.1"/>
</dbReference>
<proteinExistence type="predicted"/>
<feature type="compositionally biased region" description="Polar residues" evidence="4">
    <location>
        <begin position="1"/>
        <end position="16"/>
    </location>
</feature>